<dbReference type="InterPro" id="IPR014031">
    <property type="entry name" value="Ketoacyl_synth_C"/>
</dbReference>
<dbReference type="InterPro" id="IPR016039">
    <property type="entry name" value="Thiolase-like"/>
</dbReference>
<proteinExistence type="inferred from homology"/>
<sequence>MTAETAREVVITGIGVFSPIGIGRSAFWAGLSEGRCGLKRIQHASWVAAPGCIGGEVSDFNDETAKKEHLKTLRKSLKVMCREIQMGVASALQAMDDAGLAVGSVPANRIGCDFGANLMSSPPEVILEGALRSRTQRTGNLAFDYDQWGETGMPGLEPLWLLKYLPNMPGCHIGIALEAHGPNNSITHDEASGGLVLGEACNAIRRNRADVMVAGVTGTRLHTVKACQSARLDPLADGPAEQRLRPFDRERRGEALAEAACSLILESRAHAEARGAQILGTVLSCGASSVAGRDGVADEAEAVYLAGRAALDRAGVSAADLGHVNACAAGNPQRDRYEALGLRKLLGAAADSVPVTAVKSFIGSSGSGASLVELAASLLSLREGYIVPTLNYSLADEAAPLNVVHGAAAKASSGLFLKTSVTRMGQASAVVVRV</sequence>
<dbReference type="Pfam" id="PF00109">
    <property type="entry name" value="ketoacyl-synt"/>
    <property type="match status" value="1"/>
</dbReference>
<evidence type="ECO:0000313" key="5">
    <source>
        <dbReference type="EMBL" id="TWW09600.1"/>
    </source>
</evidence>
<accession>A0A5C6M4A1</accession>
<comment type="caution">
    <text evidence="5">The sequence shown here is derived from an EMBL/GenBank/DDBJ whole genome shotgun (WGS) entry which is preliminary data.</text>
</comment>
<dbReference type="InterPro" id="IPR014030">
    <property type="entry name" value="Ketoacyl_synth_N"/>
</dbReference>
<evidence type="ECO:0000259" key="4">
    <source>
        <dbReference type="PROSITE" id="PS52004"/>
    </source>
</evidence>
<dbReference type="GO" id="GO:0004315">
    <property type="term" value="F:3-oxoacyl-[acyl-carrier-protein] synthase activity"/>
    <property type="evidence" value="ECO:0007669"/>
    <property type="project" value="TreeGrafter"/>
</dbReference>
<organism evidence="5 6">
    <name type="scientific">Planctomyces bekefii</name>
    <dbReference type="NCBI Taxonomy" id="1653850"/>
    <lineage>
        <taxon>Bacteria</taxon>
        <taxon>Pseudomonadati</taxon>
        <taxon>Planctomycetota</taxon>
        <taxon>Planctomycetia</taxon>
        <taxon>Planctomycetales</taxon>
        <taxon>Planctomycetaceae</taxon>
        <taxon>Planctomyces</taxon>
    </lineage>
</organism>
<keyword evidence="6" id="KW-1185">Reference proteome</keyword>
<keyword evidence="2 3" id="KW-0808">Transferase</keyword>
<dbReference type="Gene3D" id="3.40.47.10">
    <property type="match status" value="2"/>
</dbReference>
<evidence type="ECO:0000313" key="6">
    <source>
        <dbReference type="Proteomes" id="UP000321083"/>
    </source>
</evidence>
<evidence type="ECO:0000256" key="1">
    <source>
        <dbReference type="ARBA" id="ARBA00008467"/>
    </source>
</evidence>
<evidence type="ECO:0000256" key="2">
    <source>
        <dbReference type="ARBA" id="ARBA00022679"/>
    </source>
</evidence>
<dbReference type="PANTHER" id="PTHR11712:SF336">
    <property type="entry name" value="3-OXOACYL-[ACYL-CARRIER-PROTEIN] SYNTHASE, MITOCHONDRIAL"/>
    <property type="match status" value="1"/>
</dbReference>
<reference evidence="5 6" key="2">
    <citation type="submission" date="2019-08" db="EMBL/GenBank/DDBJ databases">
        <authorList>
            <person name="Henke P."/>
        </authorList>
    </citation>
    <scope>NUCLEOTIDE SEQUENCE [LARGE SCALE GENOMIC DNA]</scope>
    <source>
        <strain evidence="5">Phe10_nw2017</strain>
    </source>
</reference>
<protein>
    <submittedName>
        <fullName evidence="5">3-oxoacyl-ACP synthase</fullName>
    </submittedName>
</protein>
<dbReference type="PANTHER" id="PTHR11712">
    <property type="entry name" value="POLYKETIDE SYNTHASE-RELATED"/>
    <property type="match status" value="1"/>
</dbReference>
<evidence type="ECO:0000256" key="3">
    <source>
        <dbReference type="RuleBase" id="RU003694"/>
    </source>
</evidence>
<dbReference type="AlphaFoldDB" id="A0A5C6M4A1"/>
<dbReference type="PROSITE" id="PS52004">
    <property type="entry name" value="KS3_2"/>
    <property type="match status" value="1"/>
</dbReference>
<reference evidence="5 6" key="1">
    <citation type="submission" date="2019-08" db="EMBL/GenBank/DDBJ databases">
        <title>100 year-old enigma solved: identification of Planctomyces bekefii, the type genus and species of the phylum Planctomycetes.</title>
        <authorList>
            <person name="Svetlana D.N."/>
            <person name="Overmann J."/>
        </authorList>
    </citation>
    <scope>NUCLEOTIDE SEQUENCE [LARGE SCALE GENOMIC DNA]</scope>
    <source>
        <strain evidence="5">Phe10_nw2017</strain>
    </source>
</reference>
<dbReference type="GO" id="GO:0005829">
    <property type="term" value="C:cytosol"/>
    <property type="evidence" value="ECO:0007669"/>
    <property type="project" value="TreeGrafter"/>
</dbReference>
<dbReference type="Pfam" id="PF02801">
    <property type="entry name" value="Ketoacyl-synt_C"/>
    <property type="match status" value="1"/>
</dbReference>
<dbReference type="Proteomes" id="UP000321083">
    <property type="component" value="Unassembled WGS sequence"/>
</dbReference>
<gene>
    <name evidence="5" type="ORF">E3A20_12730</name>
</gene>
<dbReference type="SMART" id="SM00825">
    <property type="entry name" value="PKS_KS"/>
    <property type="match status" value="1"/>
</dbReference>
<dbReference type="SUPFAM" id="SSF53901">
    <property type="entry name" value="Thiolase-like"/>
    <property type="match status" value="2"/>
</dbReference>
<name>A0A5C6M4A1_9PLAN</name>
<dbReference type="InterPro" id="IPR000794">
    <property type="entry name" value="Beta-ketoacyl_synthase"/>
</dbReference>
<dbReference type="EMBL" id="SRHE01000227">
    <property type="protein sequence ID" value="TWW09600.1"/>
    <property type="molecule type" value="Genomic_DNA"/>
</dbReference>
<feature type="domain" description="Ketosynthase family 3 (KS3)" evidence="4">
    <location>
        <begin position="6"/>
        <end position="434"/>
    </location>
</feature>
<comment type="similarity">
    <text evidence="1 3">Belongs to the thiolase-like superfamily. Beta-ketoacyl-ACP synthases family.</text>
</comment>
<dbReference type="InterPro" id="IPR020841">
    <property type="entry name" value="PKS_Beta-ketoAc_synthase_dom"/>
</dbReference>
<dbReference type="GO" id="GO:0006633">
    <property type="term" value="P:fatty acid biosynthetic process"/>
    <property type="evidence" value="ECO:0007669"/>
    <property type="project" value="TreeGrafter"/>
</dbReference>